<evidence type="ECO:0000313" key="4">
    <source>
        <dbReference type="Proteomes" id="UP000477782"/>
    </source>
</evidence>
<feature type="transmembrane region" description="Helical" evidence="1">
    <location>
        <begin position="132"/>
        <end position="154"/>
    </location>
</feature>
<dbReference type="EMBL" id="JAAIVJ010000008">
    <property type="protein sequence ID" value="NEY91297.1"/>
    <property type="molecule type" value="Genomic_DNA"/>
</dbReference>
<feature type="domain" description="Heparan-alpha-glucosaminide N-acetyltransferase catalytic" evidence="2">
    <location>
        <begin position="7"/>
        <end position="227"/>
    </location>
</feature>
<feature type="transmembrane region" description="Helical" evidence="1">
    <location>
        <begin position="49"/>
        <end position="71"/>
    </location>
</feature>
<gene>
    <name evidence="3" type="ORF">G4Z14_13415</name>
</gene>
<keyword evidence="1" id="KW-0812">Transmembrane</keyword>
<reference evidence="3 4" key="1">
    <citation type="submission" date="2020-02" db="EMBL/GenBank/DDBJ databases">
        <authorList>
            <person name="Chen W.-M."/>
        </authorList>
    </citation>
    <scope>NUCLEOTIDE SEQUENCE [LARGE SCALE GENOMIC DNA]</scope>
    <source>
        <strain evidence="3 4">KMS-5</strain>
    </source>
</reference>
<evidence type="ECO:0000256" key="1">
    <source>
        <dbReference type="SAM" id="Phobius"/>
    </source>
</evidence>
<dbReference type="Proteomes" id="UP000477782">
    <property type="component" value="Unassembled WGS sequence"/>
</dbReference>
<accession>A0A6M0QV61</accession>
<keyword evidence="4" id="KW-1185">Reference proteome</keyword>
<keyword evidence="1" id="KW-0472">Membrane</keyword>
<evidence type="ECO:0000259" key="2">
    <source>
        <dbReference type="Pfam" id="PF07786"/>
    </source>
</evidence>
<dbReference type="InterPro" id="IPR012429">
    <property type="entry name" value="HGSNAT_cat"/>
</dbReference>
<organism evidence="3 4">
    <name type="scientific">Tabrizicola oligotrophica</name>
    <dbReference type="NCBI Taxonomy" id="2710650"/>
    <lineage>
        <taxon>Bacteria</taxon>
        <taxon>Pseudomonadati</taxon>
        <taxon>Pseudomonadota</taxon>
        <taxon>Alphaproteobacteria</taxon>
        <taxon>Rhodobacterales</taxon>
        <taxon>Paracoccaceae</taxon>
        <taxon>Tabrizicola</taxon>
    </lineage>
</organism>
<keyword evidence="1" id="KW-1133">Transmembrane helix</keyword>
<feature type="transmembrane region" description="Helical" evidence="1">
    <location>
        <begin position="83"/>
        <end position="101"/>
    </location>
</feature>
<evidence type="ECO:0000313" key="3">
    <source>
        <dbReference type="EMBL" id="NEY91297.1"/>
    </source>
</evidence>
<feature type="transmembrane region" description="Helical" evidence="1">
    <location>
        <begin position="107"/>
        <end position="125"/>
    </location>
</feature>
<feature type="transmembrane region" description="Helical" evidence="1">
    <location>
        <begin position="174"/>
        <end position="191"/>
    </location>
</feature>
<comment type="caution">
    <text evidence="3">The sequence shown here is derived from an EMBL/GenBank/DDBJ whole genome shotgun (WGS) entry which is preliminary data.</text>
</comment>
<dbReference type="Pfam" id="PF07786">
    <property type="entry name" value="HGSNAT_cat"/>
    <property type="match status" value="1"/>
</dbReference>
<protein>
    <submittedName>
        <fullName evidence="3">DUF1624 domain-containing protein</fullName>
    </submittedName>
</protein>
<sequence>MTQDSGRLIGLDIARSAALLGMAAFHLVFDLQMFGLLPYGTTLHPVFYWHARIVAGSFLFLAGASLWLAHGAGLRWPAFWRRWGKLVAAAALVSAGTYAALPEYFVYFGILHCIAVCSLIGLAVLRLPVPVIALGGTAVMAASYLLPSPAFNAPLLRFLGLATEPALTVDFEPLFPWVGPFLLGLAAAKLADQLGALRWLARPDTAGLRRLAWPGRHSLVIYLLHQPLLIGLIYAGLFLSTRLP</sequence>
<feature type="transmembrane region" description="Helical" evidence="1">
    <location>
        <begin position="219"/>
        <end position="239"/>
    </location>
</feature>
<dbReference type="AlphaFoldDB" id="A0A6M0QV61"/>
<name>A0A6M0QV61_9RHOB</name>
<dbReference type="RefSeq" id="WP_164626592.1">
    <property type="nucleotide sequence ID" value="NZ_JAAIVJ010000008.1"/>
</dbReference>
<proteinExistence type="predicted"/>
<feature type="transmembrane region" description="Helical" evidence="1">
    <location>
        <begin position="12"/>
        <end position="29"/>
    </location>
</feature>